<dbReference type="EMBL" id="CAJMWV010000407">
    <property type="protein sequence ID" value="CAE6393910.1"/>
    <property type="molecule type" value="Genomic_DNA"/>
</dbReference>
<proteinExistence type="predicted"/>
<dbReference type="Proteomes" id="UP000663831">
    <property type="component" value="Unassembled WGS sequence"/>
</dbReference>
<protein>
    <recommendedName>
        <fullName evidence="3">Dsrm domain-containing protein</fullName>
    </recommendedName>
</protein>
<gene>
    <name evidence="1" type="ORF">RDB_LOCUS10331</name>
</gene>
<name>A0A8H2WM45_9AGAM</name>
<reference evidence="1" key="1">
    <citation type="submission" date="2021-01" db="EMBL/GenBank/DDBJ databases">
        <authorList>
            <person name="Kaushik A."/>
        </authorList>
    </citation>
    <scope>NUCLEOTIDE SEQUENCE</scope>
    <source>
        <strain evidence="1">AG3-1AP</strain>
    </source>
</reference>
<dbReference type="AlphaFoldDB" id="A0A8H2WM45"/>
<accession>A0A8H2WM45</accession>
<evidence type="ECO:0000313" key="2">
    <source>
        <dbReference type="Proteomes" id="UP000663831"/>
    </source>
</evidence>
<sequence>MYSYSVSRRWDTWRSRPNQVPTDALANWISKTKAEVDWVPTLTRLPNNIAVHTVTPIMTCVKCHPLMDDRGITLSYPYSDPSQARVLVERVIEDWRSRYHGYCELIDYSFHTGGYGSSCVLSVMVCYKLKKHLIQDCQGQGPSLKEAKSIAARKLLESGHCVRALITNSTLVYLLLTILAF</sequence>
<evidence type="ECO:0000313" key="1">
    <source>
        <dbReference type="EMBL" id="CAE6393910.1"/>
    </source>
</evidence>
<organism evidence="1 2">
    <name type="scientific">Rhizoctonia solani</name>
    <dbReference type="NCBI Taxonomy" id="456999"/>
    <lineage>
        <taxon>Eukaryota</taxon>
        <taxon>Fungi</taxon>
        <taxon>Dikarya</taxon>
        <taxon>Basidiomycota</taxon>
        <taxon>Agaricomycotina</taxon>
        <taxon>Agaricomycetes</taxon>
        <taxon>Cantharellales</taxon>
        <taxon>Ceratobasidiaceae</taxon>
        <taxon>Rhizoctonia</taxon>
    </lineage>
</organism>
<comment type="caution">
    <text evidence="1">The sequence shown here is derived from an EMBL/GenBank/DDBJ whole genome shotgun (WGS) entry which is preliminary data.</text>
</comment>
<evidence type="ECO:0008006" key="3">
    <source>
        <dbReference type="Google" id="ProtNLM"/>
    </source>
</evidence>